<feature type="domain" description="Glycosyl transferase family 1" evidence="2">
    <location>
        <begin position="185"/>
        <end position="349"/>
    </location>
</feature>
<dbReference type="Pfam" id="PF00534">
    <property type="entry name" value="Glycos_transf_1"/>
    <property type="match status" value="1"/>
</dbReference>
<evidence type="ECO:0000313" key="4">
    <source>
        <dbReference type="Proteomes" id="UP000664904"/>
    </source>
</evidence>
<keyword evidence="4" id="KW-1185">Reference proteome</keyword>
<protein>
    <submittedName>
        <fullName evidence="3">Glycosyltransferase family 4 protein</fullName>
    </submittedName>
</protein>
<sequence length="364" mass="41711">MGKVLMTDFCRKKILVDARSLVDNPAGIARYTANIVKELFELGCEIELVSNKEIVLPEVLNNLGLKIHNQWFSKYIPGSLYIAISGLFFSGRSYVFWGPNHVVPLFGLRNILTVHDIVMIRHPETMTLVNKWSNKVFLILSLFFSTKVTTVSEFTKNELVKVFGFMKMKTVDVIRNSVDRSVFNNKHKEGVRHPNRFILTVGTLEPRKNLSSVIEDFIALVKETDYEGDLLIVGKKGWLIESYLDNKIEVKMKDRIKFTGFISDSLLALYYSTCDLFVFPSLYEGFGIPPLEAYCCGAKVISTKNSEIPSLNLKGIIFLDPKEQRFVEAMKTMLKSKHEISEYRETWRINSIALKRLLDDIARE</sequence>
<dbReference type="PANTHER" id="PTHR46401">
    <property type="entry name" value="GLYCOSYLTRANSFERASE WBBK-RELATED"/>
    <property type="match status" value="1"/>
</dbReference>
<dbReference type="Proteomes" id="UP000664904">
    <property type="component" value="Chromosome"/>
</dbReference>
<name>A0A975DK23_9GAMM</name>
<dbReference type="Gene3D" id="3.40.50.2000">
    <property type="entry name" value="Glycogen Phosphorylase B"/>
    <property type="match status" value="2"/>
</dbReference>
<dbReference type="PANTHER" id="PTHR46401:SF2">
    <property type="entry name" value="GLYCOSYLTRANSFERASE WBBK-RELATED"/>
    <property type="match status" value="1"/>
</dbReference>
<dbReference type="EMBL" id="CP072133">
    <property type="protein sequence ID" value="QTH72545.1"/>
    <property type="molecule type" value="Genomic_DNA"/>
</dbReference>
<accession>A0A975DK23</accession>
<dbReference type="CDD" id="cd03809">
    <property type="entry name" value="GT4_MtfB-like"/>
    <property type="match status" value="1"/>
</dbReference>
<dbReference type="SUPFAM" id="SSF53756">
    <property type="entry name" value="UDP-Glycosyltransferase/glycogen phosphorylase"/>
    <property type="match status" value="1"/>
</dbReference>
<keyword evidence="1" id="KW-0808">Transferase</keyword>
<evidence type="ECO:0000259" key="2">
    <source>
        <dbReference type="Pfam" id="PF00534"/>
    </source>
</evidence>
<organism evidence="3 4">
    <name type="scientific">Pseudoalteromonas xiamenensis</name>
    <dbReference type="NCBI Taxonomy" id="882626"/>
    <lineage>
        <taxon>Bacteria</taxon>
        <taxon>Pseudomonadati</taxon>
        <taxon>Pseudomonadota</taxon>
        <taxon>Gammaproteobacteria</taxon>
        <taxon>Alteromonadales</taxon>
        <taxon>Pseudoalteromonadaceae</taxon>
        <taxon>Pseudoalteromonas</taxon>
    </lineage>
</organism>
<dbReference type="InterPro" id="IPR001296">
    <property type="entry name" value="Glyco_trans_1"/>
</dbReference>
<reference evidence="3" key="1">
    <citation type="submission" date="2021-03" db="EMBL/GenBank/DDBJ databases">
        <title>Complete Genome of Pseudoalteromonas xiamenensis STKMTI.2, a new potential marine bacterium producing anti-Vibrio compounds.</title>
        <authorList>
            <person name="Handayani D.P."/>
            <person name="Isnansetyo A."/>
            <person name="Istiqomah I."/>
            <person name="Jumina J."/>
        </authorList>
    </citation>
    <scope>NUCLEOTIDE SEQUENCE</scope>
    <source>
        <strain evidence="3">STKMTI.2</strain>
    </source>
</reference>
<evidence type="ECO:0000313" key="3">
    <source>
        <dbReference type="EMBL" id="QTH72545.1"/>
    </source>
</evidence>
<gene>
    <name evidence="3" type="ORF">J5O05_07005</name>
</gene>
<dbReference type="AlphaFoldDB" id="A0A975DK23"/>
<dbReference type="RefSeq" id="WP_208844169.1">
    <property type="nucleotide sequence ID" value="NZ_CP072133.1"/>
</dbReference>
<evidence type="ECO:0000256" key="1">
    <source>
        <dbReference type="ARBA" id="ARBA00022679"/>
    </source>
</evidence>
<dbReference type="KEGG" id="pxi:J5O05_07005"/>
<proteinExistence type="predicted"/>
<dbReference type="GO" id="GO:0016757">
    <property type="term" value="F:glycosyltransferase activity"/>
    <property type="evidence" value="ECO:0007669"/>
    <property type="project" value="InterPro"/>
</dbReference>